<gene>
    <name evidence="2" type="ORF">SDC9_86206</name>
</gene>
<dbReference type="Pfam" id="PF02754">
    <property type="entry name" value="CCG"/>
    <property type="match status" value="1"/>
</dbReference>
<reference evidence="2" key="1">
    <citation type="submission" date="2019-08" db="EMBL/GenBank/DDBJ databases">
        <authorList>
            <person name="Kucharzyk K."/>
            <person name="Murdoch R.W."/>
            <person name="Higgins S."/>
            <person name="Loffler F."/>
        </authorList>
    </citation>
    <scope>NUCLEOTIDE SEQUENCE</scope>
</reference>
<feature type="domain" description="Cysteine-rich" evidence="1">
    <location>
        <begin position="2"/>
        <end position="79"/>
    </location>
</feature>
<dbReference type="GO" id="GO:0016491">
    <property type="term" value="F:oxidoreductase activity"/>
    <property type="evidence" value="ECO:0007669"/>
    <property type="project" value="UniProtKB-ARBA"/>
</dbReference>
<organism evidence="2">
    <name type="scientific">bioreactor metagenome</name>
    <dbReference type="NCBI Taxonomy" id="1076179"/>
    <lineage>
        <taxon>unclassified sequences</taxon>
        <taxon>metagenomes</taxon>
        <taxon>ecological metagenomes</taxon>
    </lineage>
</organism>
<dbReference type="EMBL" id="VSSQ01008691">
    <property type="protein sequence ID" value="MPM39572.1"/>
    <property type="molecule type" value="Genomic_DNA"/>
</dbReference>
<proteinExistence type="predicted"/>
<dbReference type="AlphaFoldDB" id="A0A644ZFB0"/>
<comment type="caution">
    <text evidence="2">The sequence shown here is derived from an EMBL/GenBank/DDBJ whole genome shotgun (WGS) entry which is preliminary data.</text>
</comment>
<sequence length="227" mass="26684">MNIHDACTSRYNERLQSSIRKITRKLGYEIDELNYSREKTKCCGYGGLVYYANREQAENFIKDRIGESGEDLLVYCAMCKDLFVGGRKRTYHILDLLFAEDLERAGSRKMPNLSQRQQNRAELKRRLLRKLWGEELDVEQKHENLPGLVIPPEVWESMEKRYILLEEVKQVISHAQKTGERFFNPESACYSASLRIGEVTYWVRYREEDGSIQVVSVYSHRMEIAEE</sequence>
<protein>
    <recommendedName>
        <fullName evidence="1">Cysteine-rich domain-containing protein</fullName>
    </recommendedName>
</protein>
<accession>A0A644ZFB0</accession>
<evidence type="ECO:0000313" key="2">
    <source>
        <dbReference type="EMBL" id="MPM39572.1"/>
    </source>
</evidence>
<name>A0A644ZFB0_9ZZZZ</name>
<evidence type="ECO:0000259" key="1">
    <source>
        <dbReference type="Pfam" id="PF02754"/>
    </source>
</evidence>
<dbReference type="InterPro" id="IPR004017">
    <property type="entry name" value="Cys_rich_dom"/>
</dbReference>